<evidence type="ECO:0000256" key="5">
    <source>
        <dbReference type="ARBA" id="ARBA00037900"/>
    </source>
</evidence>
<dbReference type="Gene3D" id="3.40.50.850">
    <property type="entry name" value="Isochorismatase-like"/>
    <property type="match status" value="1"/>
</dbReference>
<organism evidence="9 10">
    <name type="scientific">[Brevibacterium] flavum</name>
    <dbReference type="NCBI Taxonomy" id="92706"/>
    <lineage>
        <taxon>Bacteria</taxon>
        <taxon>Bacillati</taxon>
        <taxon>Actinomycetota</taxon>
        <taxon>Actinomycetes</taxon>
        <taxon>Mycobacteriales</taxon>
        <taxon>Corynebacteriaceae</taxon>
        <taxon>Corynebacterium</taxon>
    </lineage>
</organism>
<dbReference type="InterPro" id="IPR052347">
    <property type="entry name" value="Isochorismatase_Nicotinamidase"/>
</dbReference>
<keyword evidence="3" id="KW-0479">Metal-binding</keyword>
<dbReference type="PANTHER" id="PTHR11080:SF2">
    <property type="entry name" value="LD05707P"/>
    <property type="match status" value="1"/>
</dbReference>
<sequence>MARALILIDVQKDFCPGGSLATERGDEVAGKIGAYQLSHGSEYDVVVATQDWHIDPGEHFSETPDFKNSWPIHCVADSDGAAMHDRINTDSIDEFFRKGHYTAAYSGFEGTAVSEELLMSPWLKNKGVTDVDIVGIATDHCVRATALDALKEGFNVSILTSMCSAVDFHAGDHALEELHEAGAILI</sequence>
<dbReference type="SUPFAM" id="SSF52499">
    <property type="entry name" value="Isochorismatase-like hydrolases"/>
    <property type="match status" value="1"/>
</dbReference>
<dbReference type="EC" id="3.5.1.19" evidence="6"/>
<evidence type="ECO:0000256" key="1">
    <source>
        <dbReference type="ARBA" id="ARBA00006336"/>
    </source>
</evidence>
<feature type="domain" description="Isochorismatase-like" evidence="8">
    <location>
        <begin position="4"/>
        <end position="185"/>
    </location>
</feature>
<accession>A0A0F6Z7N1</accession>
<evidence type="ECO:0000259" key="8">
    <source>
        <dbReference type="Pfam" id="PF00857"/>
    </source>
</evidence>
<dbReference type="PANTHER" id="PTHR11080">
    <property type="entry name" value="PYRAZINAMIDASE/NICOTINAMIDASE"/>
    <property type="match status" value="1"/>
</dbReference>
<reference evidence="9 10" key="1">
    <citation type="submission" date="2015-04" db="EMBL/GenBank/DDBJ databases">
        <title>Complete Genome Sequence of Brevibacterium flavum ATCC 15168.</title>
        <authorList>
            <person name="Ahn J."/>
            <person name="Park G."/>
            <person name="Jeon W."/>
            <person name="Jang Y."/>
            <person name="Jang M."/>
            <person name="Lee H."/>
            <person name="Lee H."/>
        </authorList>
    </citation>
    <scope>NUCLEOTIDE SEQUENCE [LARGE SCALE GENOMIC DNA]</scope>
    <source>
        <strain evidence="9 10">ATCC 15168</strain>
    </source>
</reference>
<dbReference type="HOGENOM" id="CLU_068979_13_2_11"/>
<evidence type="ECO:0000313" key="9">
    <source>
        <dbReference type="EMBL" id="AKF28291.1"/>
    </source>
</evidence>
<dbReference type="RefSeq" id="WP_034983134.1">
    <property type="nucleotide sequence ID" value="NZ_CP011309.1"/>
</dbReference>
<evidence type="ECO:0000256" key="2">
    <source>
        <dbReference type="ARBA" id="ARBA00022642"/>
    </source>
</evidence>
<dbReference type="InterPro" id="IPR036380">
    <property type="entry name" value="Isochorismatase-like_sf"/>
</dbReference>
<protein>
    <recommendedName>
        <fullName evidence="6">nicotinamidase</fullName>
        <ecNumber evidence="6">3.5.1.19</ecNumber>
    </recommendedName>
    <alternativeName>
        <fullName evidence="7">Nicotinamide deamidase</fullName>
    </alternativeName>
</protein>
<evidence type="ECO:0000256" key="6">
    <source>
        <dbReference type="ARBA" id="ARBA00039017"/>
    </source>
</evidence>
<dbReference type="Proteomes" id="UP000034037">
    <property type="component" value="Chromosome"/>
</dbReference>
<dbReference type="GO" id="GO:0019363">
    <property type="term" value="P:pyridine nucleotide biosynthetic process"/>
    <property type="evidence" value="ECO:0007669"/>
    <property type="project" value="UniProtKB-KW"/>
</dbReference>
<evidence type="ECO:0000256" key="4">
    <source>
        <dbReference type="ARBA" id="ARBA00022801"/>
    </source>
</evidence>
<keyword evidence="2" id="KW-0662">Pyridine nucleotide biosynthesis</keyword>
<dbReference type="InterPro" id="IPR000868">
    <property type="entry name" value="Isochorismatase-like_dom"/>
</dbReference>
<dbReference type="Pfam" id="PF00857">
    <property type="entry name" value="Isochorismatase"/>
    <property type="match status" value="1"/>
</dbReference>
<dbReference type="EMBL" id="CP011309">
    <property type="protein sequence ID" value="AKF28291.1"/>
    <property type="molecule type" value="Genomic_DNA"/>
</dbReference>
<evidence type="ECO:0000313" key="10">
    <source>
        <dbReference type="Proteomes" id="UP000034037"/>
    </source>
</evidence>
<dbReference type="PATRIC" id="fig|92706.3.peg.2610"/>
<dbReference type="GO" id="GO:0046872">
    <property type="term" value="F:metal ion binding"/>
    <property type="evidence" value="ECO:0007669"/>
    <property type="project" value="UniProtKB-KW"/>
</dbReference>
<dbReference type="AlphaFoldDB" id="A0A0F6Z7N1"/>
<keyword evidence="10" id="KW-1185">Reference proteome</keyword>
<name>A0A0F6Z7N1_9CORY</name>
<gene>
    <name evidence="9" type="ORF">YH66_12470</name>
</gene>
<keyword evidence="4" id="KW-0378">Hydrolase</keyword>
<evidence type="ECO:0000256" key="3">
    <source>
        <dbReference type="ARBA" id="ARBA00022723"/>
    </source>
</evidence>
<comment type="pathway">
    <text evidence="5">Cofactor biosynthesis; nicotinate biosynthesis; nicotinate from nicotinamide: step 1/1.</text>
</comment>
<proteinExistence type="inferred from homology"/>
<dbReference type="GO" id="GO:0008936">
    <property type="term" value="F:nicotinamidase activity"/>
    <property type="evidence" value="ECO:0007669"/>
    <property type="project" value="UniProtKB-EC"/>
</dbReference>
<evidence type="ECO:0000256" key="7">
    <source>
        <dbReference type="ARBA" id="ARBA00043224"/>
    </source>
</evidence>
<comment type="similarity">
    <text evidence="1">Belongs to the isochorismatase family.</text>
</comment>